<feature type="domain" description="PAS" evidence="13">
    <location>
        <begin position="59"/>
        <end position="117"/>
    </location>
</feature>
<keyword evidence="5" id="KW-0547">Nucleotide-binding</keyword>
<dbReference type="GO" id="GO:0000155">
    <property type="term" value="F:phosphorelay sensor kinase activity"/>
    <property type="evidence" value="ECO:0007669"/>
    <property type="project" value="InterPro"/>
</dbReference>
<dbReference type="PRINTS" id="PR00344">
    <property type="entry name" value="BCTRLSENSOR"/>
</dbReference>
<dbReference type="Gene3D" id="3.40.50.2300">
    <property type="match status" value="1"/>
</dbReference>
<dbReference type="NCBIfam" id="TIGR00229">
    <property type="entry name" value="sensory_box"/>
    <property type="match status" value="1"/>
</dbReference>
<dbReference type="Gene3D" id="3.30.450.20">
    <property type="entry name" value="PAS domain"/>
    <property type="match status" value="1"/>
</dbReference>
<dbReference type="Pfam" id="PF02518">
    <property type="entry name" value="HATPase_c"/>
    <property type="match status" value="1"/>
</dbReference>
<evidence type="ECO:0000256" key="5">
    <source>
        <dbReference type="ARBA" id="ARBA00022741"/>
    </source>
</evidence>
<gene>
    <name evidence="15" type="ORF">EKD02_00365</name>
</gene>
<dbReference type="PANTHER" id="PTHR43065">
    <property type="entry name" value="SENSOR HISTIDINE KINASE"/>
    <property type="match status" value="1"/>
</dbReference>
<dbReference type="PROSITE" id="PS50113">
    <property type="entry name" value="PAC"/>
    <property type="match status" value="1"/>
</dbReference>
<dbReference type="InterPro" id="IPR000700">
    <property type="entry name" value="PAS-assoc_C"/>
</dbReference>
<comment type="catalytic activity">
    <reaction evidence="1">
        <text>ATP + protein L-histidine = ADP + protein N-phospho-L-histidine.</text>
        <dbReference type="EC" id="2.7.13.3"/>
    </reaction>
</comment>
<dbReference type="InterPro" id="IPR001610">
    <property type="entry name" value="PAC"/>
</dbReference>
<dbReference type="SUPFAM" id="SSF52172">
    <property type="entry name" value="CheY-like"/>
    <property type="match status" value="1"/>
</dbReference>
<dbReference type="SUPFAM" id="SSF47384">
    <property type="entry name" value="Homodimeric domain of signal transducing histidine kinase"/>
    <property type="match status" value="1"/>
</dbReference>
<organism evidence="15 16">
    <name type="scientific">Chlorobium phaeovibrioides</name>
    <dbReference type="NCBI Taxonomy" id="1094"/>
    <lineage>
        <taxon>Bacteria</taxon>
        <taxon>Pseudomonadati</taxon>
        <taxon>Chlorobiota</taxon>
        <taxon>Chlorobiia</taxon>
        <taxon>Chlorobiales</taxon>
        <taxon>Chlorobiaceae</taxon>
        <taxon>Chlorobium/Pelodictyon group</taxon>
        <taxon>Chlorobium</taxon>
    </lineage>
</organism>
<feature type="domain" description="Response regulatory" evidence="12">
    <location>
        <begin position="454"/>
        <end position="569"/>
    </location>
</feature>
<dbReference type="Gene3D" id="3.30.565.10">
    <property type="entry name" value="Histidine kinase-like ATPase, C-terminal domain"/>
    <property type="match status" value="1"/>
</dbReference>
<sequence>MSSSNKSKDSLSLKMAVDLEFNSYERRAGTSDFSAESSSEEQAGELPELDLRAIAEEGTESFFRFLTENSGDVIWMYDFDADRYTYASPSVFRLRGFTPEEICRQSLYDALTPASAEVAVAEISRRLVALKRGDESAAWEICEFDQLHKDGSVVPTEVMTTFIRDSGGELKGIIGVARDISERRRIESEKERLQLLMMKAAKMEFVSRISGGIAHDFNNKLQSILGMTDLLMASHPFSTEQLQSFEEIRTAVAHCAGLTGQLLATAGKRTAKPEVFDCNLAISSLVQMKQCCMLGESTLDFFPASGLWPVLMDSGEFDEIVGHLLSNAMDAVSSGGSIAITTRNVAMDIEYGGVHGETTVHDSVLVEVSDTGRGMSAEVMRQVFEPFFTTKESASGLGLSTVNGLVERCGGFVTVDSATGKGSTFRVFLPRMMGAVEHSAVSASRMPTGHRGETILLVDDEDAVRRITGKFLESFGYLVLSAADGREALEVAGMYEGPIHMLLTDMIMPGMNGRELSRLLESQRSGVKTLYISGYAADILSDDDGSSDVHFLGKPFSRSALSDKVRSVLG</sequence>
<evidence type="ECO:0000259" key="12">
    <source>
        <dbReference type="PROSITE" id="PS50110"/>
    </source>
</evidence>
<dbReference type="GO" id="GO:0006355">
    <property type="term" value="P:regulation of DNA-templated transcription"/>
    <property type="evidence" value="ECO:0007669"/>
    <property type="project" value="InterPro"/>
</dbReference>
<evidence type="ECO:0000259" key="13">
    <source>
        <dbReference type="PROSITE" id="PS50112"/>
    </source>
</evidence>
<feature type="modified residue" description="4-aspartylphosphate" evidence="9">
    <location>
        <position position="505"/>
    </location>
</feature>
<dbReference type="SMART" id="SM00388">
    <property type="entry name" value="HisKA"/>
    <property type="match status" value="1"/>
</dbReference>
<dbReference type="SMART" id="SM00448">
    <property type="entry name" value="REC"/>
    <property type="match status" value="1"/>
</dbReference>
<feature type="region of interest" description="Disordered" evidence="10">
    <location>
        <begin position="28"/>
        <end position="47"/>
    </location>
</feature>
<dbReference type="Pfam" id="PF00072">
    <property type="entry name" value="Response_reg"/>
    <property type="match status" value="1"/>
</dbReference>
<evidence type="ECO:0000259" key="14">
    <source>
        <dbReference type="PROSITE" id="PS50113"/>
    </source>
</evidence>
<dbReference type="Gene3D" id="1.10.287.130">
    <property type="match status" value="1"/>
</dbReference>
<keyword evidence="3 9" id="KW-0597">Phosphoprotein</keyword>
<evidence type="ECO:0000256" key="3">
    <source>
        <dbReference type="ARBA" id="ARBA00022553"/>
    </source>
</evidence>
<dbReference type="InterPro" id="IPR003594">
    <property type="entry name" value="HATPase_dom"/>
</dbReference>
<keyword evidence="6" id="KW-0418">Kinase</keyword>
<dbReference type="Pfam" id="PF00989">
    <property type="entry name" value="PAS"/>
    <property type="match status" value="1"/>
</dbReference>
<dbReference type="SMART" id="SM00086">
    <property type="entry name" value="PAC"/>
    <property type="match status" value="1"/>
</dbReference>
<feature type="domain" description="PAC" evidence="14">
    <location>
        <begin position="140"/>
        <end position="192"/>
    </location>
</feature>
<dbReference type="InterPro" id="IPR004358">
    <property type="entry name" value="Sig_transdc_His_kin-like_C"/>
</dbReference>
<dbReference type="PROSITE" id="PS50109">
    <property type="entry name" value="HIS_KIN"/>
    <property type="match status" value="1"/>
</dbReference>
<evidence type="ECO:0000259" key="11">
    <source>
        <dbReference type="PROSITE" id="PS50109"/>
    </source>
</evidence>
<dbReference type="RefSeq" id="WP_126383262.1">
    <property type="nucleotide sequence ID" value="NZ_RXYK01000001.1"/>
</dbReference>
<dbReference type="InterPro" id="IPR003661">
    <property type="entry name" value="HisK_dim/P_dom"/>
</dbReference>
<evidence type="ECO:0000256" key="10">
    <source>
        <dbReference type="SAM" id="MobiDB-lite"/>
    </source>
</evidence>
<dbReference type="SUPFAM" id="SSF55874">
    <property type="entry name" value="ATPase domain of HSP90 chaperone/DNA topoisomerase II/histidine kinase"/>
    <property type="match status" value="1"/>
</dbReference>
<accession>A0A3S0L270</accession>
<protein>
    <recommendedName>
        <fullName evidence="2">histidine kinase</fullName>
        <ecNumber evidence="2">2.7.13.3</ecNumber>
    </recommendedName>
</protein>
<dbReference type="EC" id="2.7.13.3" evidence="2"/>
<evidence type="ECO:0000256" key="4">
    <source>
        <dbReference type="ARBA" id="ARBA00022679"/>
    </source>
</evidence>
<dbReference type="InterPro" id="IPR035965">
    <property type="entry name" value="PAS-like_dom_sf"/>
</dbReference>
<dbReference type="InterPro" id="IPR036890">
    <property type="entry name" value="HATPase_C_sf"/>
</dbReference>
<evidence type="ECO:0000256" key="6">
    <source>
        <dbReference type="ARBA" id="ARBA00022777"/>
    </source>
</evidence>
<dbReference type="PANTHER" id="PTHR43065:SF42">
    <property type="entry name" value="TWO-COMPONENT SENSOR PPRA"/>
    <property type="match status" value="1"/>
</dbReference>
<keyword evidence="7" id="KW-0067">ATP-binding</keyword>
<evidence type="ECO:0000256" key="2">
    <source>
        <dbReference type="ARBA" id="ARBA00012438"/>
    </source>
</evidence>
<evidence type="ECO:0000313" key="16">
    <source>
        <dbReference type="Proteomes" id="UP000279908"/>
    </source>
</evidence>
<name>A0A3S0L270_CHLPH</name>
<dbReference type="CDD" id="cd00130">
    <property type="entry name" value="PAS"/>
    <property type="match status" value="1"/>
</dbReference>
<proteinExistence type="predicted"/>
<evidence type="ECO:0000256" key="7">
    <source>
        <dbReference type="ARBA" id="ARBA00022840"/>
    </source>
</evidence>
<dbReference type="AlphaFoldDB" id="A0A3S0L270"/>
<feature type="domain" description="Histidine kinase" evidence="11">
    <location>
        <begin position="212"/>
        <end position="433"/>
    </location>
</feature>
<keyword evidence="4" id="KW-0808">Transferase</keyword>
<dbReference type="PROSITE" id="PS50112">
    <property type="entry name" value="PAS"/>
    <property type="match status" value="1"/>
</dbReference>
<dbReference type="GO" id="GO:0005524">
    <property type="term" value="F:ATP binding"/>
    <property type="evidence" value="ECO:0007669"/>
    <property type="project" value="UniProtKB-KW"/>
</dbReference>
<evidence type="ECO:0000256" key="8">
    <source>
        <dbReference type="ARBA" id="ARBA00023012"/>
    </source>
</evidence>
<dbReference type="InterPro" id="IPR005467">
    <property type="entry name" value="His_kinase_dom"/>
</dbReference>
<dbReference type="InterPro" id="IPR001789">
    <property type="entry name" value="Sig_transdc_resp-reg_receiver"/>
</dbReference>
<keyword evidence="8" id="KW-0902">Two-component regulatory system</keyword>
<reference evidence="15 16" key="1">
    <citation type="submission" date="2018-12" db="EMBL/GenBank/DDBJ databases">
        <authorList>
            <person name="Lunina O.N."/>
            <person name="Grouzdev D.S."/>
            <person name="Gorlenko V.M."/>
            <person name="Savvichev A.S."/>
        </authorList>
    </citation>
    <scope>NUCLEOTIDE SEQUENCE [LARGE SCALE GENOMIC DNA]</scope>
    <source>
        <strain evidence="15 16">BrKhr-17</strain>
    </source>
</reference>
<evidence type="ECO:0000256" key="1">
    <source>
        <dbReference type="ARBA" id="ARBA00000085"/>
    </source>
</evidence>
<dbReference type="PROSITE" id="PS50110">
    <property type="entry name" value="RESPONSE_REGULATORY"/>
    <property type="match status" value="1"/>
</dbReference>
<dbReference type="CDD" id="cd00082">
    <property type="entry name" value="HisKA"/>
    <property type="match status" value="1"/>
</dbReference>
<dbReference type="SUPFAM" id="SSF55785">
    <property type="entry name" value="PYP-like sensor domain (PAS domain)"/>
    <property type="match status" value="1"/>
</dbReference>
<dbReference type="SMART" id="SM00091">
    <property type="entry name" value="PAS"/>
    <property type="match status" value="1"/>
</dbReference>
<dbReference type="InterPro" id="IPR013767">
    <property type="entry name" value="PAS_fold"/>
</dbReference>
<evidence type="ECO:0000256" key="9">
    <source>
        <dbReference type="PROSITE-ProRule" id="PRU00169"/>
    </source>
</evidence>
<dbReference type="SMART" id="SM00387">
    <property type="entry name" value="HATPase_c"/>
    <property type="match status" value="1"/>
</dbReference>
<comment type="caution">
    <text evidence="15">The sequence shown here is derived from an EMBL/GenBank/DDBJ whole genome shotgun (WGS) entry which is preliminary data.</text>
</comment>
<dbReference type="InterPro" id="IPR011006">
    <property type="entry name" value="CheY-like_superfamily"/>
</dbReference>
<evidence type="ECO:0000313" key="15">
    <source>
        <dbReference type="EMBL" id="RTY39884.1"/>
    </source>
</evidence>
<dbReference type="EMBL" id="RXYK01000001">
    <property type="protein sequence ID" value="RTY39884.1"/>
    <property type="molecule type" value="Genomic_DNA"/>
</dbReference>
<dbReference type="InterPro" id="IPR000014">
    <property type="entry name" value="PAS"/>
</dbReference>
<dbReference type="Proteomes" id="UP000279908">
    <property type="component" value="Unassembled WGS sequence"/>
</dbReference>
<dbReference type="InterPro" id="IPR036097">
    <property type="entry name" value="HisK_dim/P_sf"/>
</dbReference>